<dbReference type="Proteomes" id="UP000298663">
    <property type="component" value="Chromosome X"/>
</dbReference>
<sequence length="162" mass="18146">MKFYFDITCPYSFTGYQILKSKNVTDIHFKPIVRRKFLTKRGRKNTIPIPQDELHLLQKFRERHHLNPVALKPILPSCACPDATLIAYFDSAAVVVSDSSDREASACESLILTTTCRTSAIDRPSSLLSSVAGIPLCFHRPWIWPSDATGSRIKIPTTPSPS</sequence>
<accession>A0A4U8UJD2</accession>
<evidence type="ECO:0000313" key="2">
    <source>
        <dbReference type="Proteomes" id="UP000298663"/>
    </source>
</evidence>
<reference evidence="1 2" key="1">
    <citation type="journal article" date="2015" name="Genome Biol.">
        <title>Comparative genomics of Steinernema reveals deeply conserved gene regulatory networks.</title>
        <authorList>
            <person name="Dillman A.R."/>
            <person name="Macchietto M."/>
            <person name="Porter C.F."/>
            <person name="Rogers A."/>
            <person name="Williams B."/>
            <person name="Antoshechkin I."/>
            <person name="Lee M.M."/>
            <person name="Goodwin Z."/>
            <person name="Lu X."/>
            <person name="Lewis E.E."/>
            <person name="Goodrich-Blair H."/>
            <person name="Stock S.P."/>
            <person name="Adams B.J."/>
            <person name="Sternberg P.W."/>
            <person name="Mortazavi A."/>
        </authorList>
    </citation>
    <scope>NUCLEOTIDE SEQUENCE [LARGE SCALE GENOMIC DNA]</scope>
    <source>
        <strain evidence="1 2">ALL</strain>
    </source>
</reference>
<name>A0A4U8UJD2_STECR</name>
<keyword evidence="2" id="KW-1185">Reference proteome</keyword>
<organism evidence="1 2">
    <name type="scientific">Steinernema carpocapsae</name>
    <name type="common">Entomopathogenic nematode</name>
    <dbReference type="NCBI Taxonomy" id="34508"/>
    <lineage>
        <taxon>Eukaryota</taxon>
        <taxon>Metazoa</taxon>
        <taxon>Ecdysozoa</taxon>
        <taxon>Nematoda</taxon>
        <taxon>Chromadorea</taxon>
        <taxon>Rhabditida</taxon>
        <taxon>Tylenchina</taxon>
        <taxon>Panagrolaimomorpha</taxon>
        <taxon>Strongyloidoidea</taxon>
        <taxon>Steinernematidae</taxon>
        <taxon>Steinernema</taxon>
    </lineage>
</organism>
<comment type="caution">
    <text evidence="1">The sequence shown here is derived from an EMBL/GenBank/DDBJ whole genome shotgun (WGS) entry which is preliminary data.</text>
</comment>
<protein>
    <recommendedName>
        <fullName evidence="3">DSBA-like thioredoxin domain-containing protein</fullName>
    </recommendedName>
</protein>
<dbReference type="EMBL" id="AZBU02000001">
    <property type="protein sequence ID" value="TMS32559.1"/>
    <property type="molecule type" value="Genomic_DNA"/>
</dbReference>
<dbReference type="Gene3D" id="3.40.30.10">
    <property type="entry name" value="Glutaredoxin"/>
    <property type="match status" value="1"/>
</dbReference>
<evidence type="ECO:0008006" key="3">
    <source>
        <dbReference type="Google" id="ProtNLM"/>
    </source>
</evidence>
<evidence type="ECO:0000313" key="1">
    <source>
        <dbReference type="EMBL" id="TMS32559.1"/>
    </source>
</evidence>
<dbReference type="OrthoDB" id="5835970at2759"/>
<dbReference type="EMBL" id="CM016762">
    <property type="protein sequence ID" value="TMS32559.1"/>
    <property type="molecule type" value="Genomic_DNA"/>
</dbReference>
<gene>
    <name evidence="1" type="ORF">L596_000381</name>
</gene>
<dbReference type="AlphaFoldDB" id="A0A4U8UJD2"/>
<reference evidence="1 2" key="2">
    <citation type="journal article" date="2019" name="G3 (Bethesda)">
        <title>Hybrid Assembly of the Genome of the Entomopathogenic Nematode Steinernema carpocapsae Identifies the X-Chromosome.</title>
        <authorList>
            <person name="Serra L."/>
            <person name="Macchietto M."/>
            <person name="Macias-Munoz A."/>
            <person name="McGill C.J."/>
            <person name="Rodriguez I.M."/>
            <person name="Rodriguez B."/>
            <person name="Murad R."/>
            <person name="Mortazavi A."/>
        </authorList>
    </citation>
    <scope>NUCLEOTIDE SEQUENCE [LARGE SCALE GENOMIC DNA]</scope>
    <source>
        <strain evidence="1 2">ALL</strain>
    </source>
</reference>
<proteinExistence type="predicted"/>